<proteinExistence type="predicted"/>
<accession>A0A5B7I8Y4</accession>
<gene>
    <name evidence="2" type="primary">LPO</name>
    <name evidence="2" type="ORF">E2C01_073086</name>
</gene>
<protein>
    <submittedName>
        <fullName evidence="2">Lactoperoxidase</fullName>
    </submittedName>
</protein>
<evidence type="ECO:0000313" key="2">
    <source>
        <dbReference type="EMBL" id="MPC78595.1"/>
    </source>
</evidence>
<keyword evidence="1" id="KW-0732">Signal</keyword>
<dbReference type="SUPFAM" id="SSF48113">
    <property type="entry name" value="Heme-dependent peroxidases"/>
    <property type="match status" value="1"/>
</dbReference>
<dbReference type="Gene3D" id="1.10.640.10">
    <property type="entry name" value="Haem peroxidase domain superfamily, animal type"/>
    <property type="match status" value="1"/>
</dbReference>
<dbReference type="GO" id="GO:0004601">
    <property type="term" value="F:peroxidase activity"/>
    <property type="evidence" value="ECO:0007669"/>
    <property type="project" value="UniProtKB-KW"/>
</dbReference>
<dbReference type="AlphaFoldDB" id="A0A5B7I8Y4"/>
<feature type="chain" id="PRO_5023127063" evidence="1">
    <location>
        <begin position="27"/>
        <end position="112"/>
    </location>
</feature>
<feature type="signal peptide" evidence="1">
    <location>
        <begin position="1"/>
        <end position="26"/>
    </location>
</feature>
<reference evidence="2 3" key="1">
    <citation type="submission" date="2019-05" db="EMBL/GenBank/DDBJ databases">
        <title>Another draft genome of Portunus trituberculatus and its Hox gene families provides insights of decapod evolution.</title>
        <authorList>
            <person name="Jeong J.-H."/>
            <person name="Song I."/>
            <person name="Kim S."/>
            <person name="Choi T."/>
            <person name="Kim D."/>
            <person name="Ryu S."/>
            <person name="Kim W."/>
        </authorList>
    </citation>
    <scope>NUCLEOTIDE SEQUENCE [LARGE SCALE GENOMIC DNA]</scope>
    <source>
        <tissue evidence="2">Muscle</tissue>
    </source>
</reference>
<dbReference type="EMBL" id="VSRR010048837">
    <property type="protein sequence ID" value="MPC78595.1"/>
    <property type="molecule type" value="Genomic_DNA"/>
</dbReference>
<keyword evidence="3" id="KW-1185">Reference proteome</keyword>
<name>A0A5B7I8Y4_PORTR</name>
<dbReference type="Pfam" id="PF03098">
    <property type="entry name" value="An_peroxidase"/>
    <property type="match status" value="1"/>
</dbReference>
<keyword evidence="2" id="KW-0560">Oxidoreductase</keyword>
<dbReference type="InterPro" id="IPR037120">
    <property type="entry name" value="Haem_peroxidase_sf_animal"/>
</dbReference>
<keyword evidence="2" id="KW-0575">Peroxidase</keyword>
<sequence>MLSTCNLPPPPLLILLFLLRDVPVSCNVSYRYRTITGRCNNLLNPHLGTSGQPMSRVLPPVFGPRAGVDRVQTRPHLDKTGQCNNFTFSGLGKVTLGCEAVRGWEAVLECSL</sequence>
<dbReference type="PROSITE" id="PS50292">
    <property type="entry name" value="PEROXIDASE_3"/>
    <property type="match status" value="1"/>
</dbReference>
<evidence type="ECO:0000313" key="3">
    <source>
        <dbReference type="Proteomes" id="UP000324222"/>
    </source>
</evidence>
<comment type="caution">
    <text evidence="2">The sequence shown here is derived from an EMBL/GenBank/DDBJ whole genome shotgun (WGS) entry which is preliminary data.</text>
</comment>
<dbReference type="Proteomes" id="UP000324222">
    <property type="component" value="Unassembled WGS sequence"/>
</dbReference>
<organism evidence="2 3">
    <name type="scientific">Portunus trituberculatus</name>
    <name type="common">Swimming crab</name>
    <name type="synonym">Neptunus trituberculatus</name>
    <dbReference type="NCBI Taxonomy" id="210409"/>
    <lineage>
        <taxon>Eukaryota</taxon>
        <taxon>Metazoa</taxon>
        <taxon>Ecdysozoa</taxon>
        <taxon>Arthropoda</taxon>
        <taxon>Crustacea</taxon>
        <taxon>Multicrustacea</taxon>
        <taxon>Malacostraca</taxon>
        <taxon>Eumalacostraca</taxon>
        <taxon>Eucarida</taxon>
        <taxon>Decapoda</taxon>
        <taxon>Pleocyemata</taxon>
        <taxon>Brachyura</taxon>
        <taxon>Eubrachyura</taxon>
        <taxon>Portunoidea</taxon>
        <taxon>Portunidae</taxon>
        <taxon>Portuninae</taxon>
        <taxon>Portunus</taxon>
    </lineage>
</organism>
<dbReference type="GO" id="GO:0020037">
    <property type="term" value="F:heme binding"/>
    <property type="evidence" value="ECO:0007669"/>
    <property type="project" value="InterPro"/>
</dbReference>
<dbReference type="InterPro" id="IPR019791">
    <property type="entry name" value="Haem_peroxidase_animal"/>
</dbReference>
<dbReference type="GO" id="GO:0006979">
    <property type="term" value="P:response to oxidative stress"/>
    <property type="evidence" value="ECO:0007669"/>
    <property type="project" value="InterPro"/>
</dbReference>
<dbReference type="InterPro" id="IPR010255">
    <property type="entry name" value="Haem_peroxidase_sf"/>
</dbReference>
<evidence type="ECO:0000256" key="1">
    <source>
        <dbReference type="SAM" id="SignalP"/>
    </source>
</evidence>